<name>A0A1W0XEP9_HYPEX</name>
<keyword evidence="6 14" id="KW-0720">Serine protease</keyword>
<dbReference type="Gene3D" id="3.40.50.620">
    <property type="entry name" value="HUPs"/>
    <property type="match status" value="1"/>
</dbReference>
<evidence type="ECO:0000256" key="7">
    <source>
        <dbReference type="ARBA" id="ARBA00022840"/>
    </source>
</evidence>
<dbReference type="PROSITE" id="PS50240">
    <property type="entry name" value="TRYPSIN_DOM"/>
    <property type="match status" value="1"/>
</dbReference>
<dbReference type="PROSITE" id="PS00135">
    <property type="entry name" value="TRYPSIN_SER"/>
    <property type="match status" value="1"/>
</dbReference>
<dbReference type="Pfam" id="PF09334">
    <property type="entry name" value="tRNA-synt_1g"/>
    <property type="match status" value="1"/>
</dbReference>
<comment type="caution">
    <text evidence="17">The sequence shown here is derived from an EMBL/GenBank/DDBJ whole genome shotgun (WGS) entry which is preliminary data.</text>
</comment>
<evidence type="ECO:0000256" key="2">
    <source>
        <dbReference type="ARBA" id="ARBA00022598"/>
    </source>
</evidence>
<dbReference type="InterPro" id="IPR014729">
    <property type="entry name" value="Rossmann-like_a/b/a_fold"/>
</dbReference>
<keyword evidence="3 14" id="KW-0645">Protease</keyword>
<accession>A0A1W0XEP9</accession>
<dbReference type="GO" id="GO:0006431">
    <property type="term" value="P:methionyl-tRNA aminoacylation"/>
    <property type="evidence" value="ECO:0007669"/>
    <property type="project" value="InterPro"/>
</dbReference>
<keyword evidence="7 15" id="KW-0067">ATP-binding</keyword>
<dbReference type="Pfam" id="PF00089">
    <property type="entry name" value="Trypsin"/>
    <property type="match status" value="1"/>
</dbReference>
<feature type="domain" description="Peptidase S1" evidence="16">
    <location>
        <begin position="697"/>
        <end position="936"/>
    </location>
</feature>
<dbReference type="PANTHER" id="PTHR43326:SF1">
    <property type="entry name" value="METHIONINE--TRNA LIGASE, MITOCHONDRIAL"/>
    <property type="match status" value="1"/>
</dbReference>
<dbReference type="FunFam" id="2.40.10.10:FF:000006">
    <property type="entry name" value="Serine proteinase stubble"/>
    <property type="match status" value="1"/>
</dbReference>
<dbReference type="PANTHER" id="PTHR43326">
    <property type="entry name" value="METHIONYL-TRNA SYNTHETASE"/>
    <property type="match status" value="1"/>
</dbReference>
<dbReference type="OrthoDB" id="24670at2759"/>
<dbReference type="Gene3D" id="1.10.730.10">
    <property type="entry name" value="Isoleucyl-tRNA Synthetase, Domain 1"/>
    <property type="match status" value="1"/>
</dbReference>
<keyword evidence="18" id="KW-1185">Reference proteome</keyword>
<dbReference type="Gene3D" id="2.170.220.10">
    <property type="match status" value="1"/>
</dbReference>
<dbReference type="CDD" id="cd00190">
    <property type="entry name" value="Tryp_SPc"/>
    <property type="match status" value="1"/>
</dbReference>
<dbReference type="CDD" id="cd00814">
    <property type="entry name" value="MetRS_core"/>
    <property type="match status" value="1"/>
</dbReference>
<evidence type="ECO:0000256" key="1">
    <source>
        <dbReference type="ARBA" id="ARBA00012838"/>
    </source>
</evidence>
<dbReference type="InterPro" id="IPR001254">
    <property type="entry name" value="Trypsin_dom"/>
</dbReference>
<evidence type="ECO:0000256" key="11">
    <source>
        <dbReference type="ARBA" id="ARBA00026124"/>
    </source>
</evidence>
<evidence type="ECO:0000256" key="10">
    <source>
        <dbReference type="ARBA" id="ARBA00023157"/>
    </source>
</evidence>
<dbReference type="InterPro" id="IPR041872">
    <property type="entry name" value="Anticodon_Met"/>
</dbReference>
<evidence type="ECO:0000256" key="9">
    <source>
        <dbReference type="ARBA" id="ARBA00023146"/>
    </source>
</evidence>
<dbReference type="SUPFAM" id="SSF47323">
    <property type="entry name" value="Anticodon-binding domain of a subclass of class I aminoacyl-tRNA synthetases"/>
    <property type="match status" value="1"/>
</dbReference>
<protein>
    <recommendedName>
        <fullName evidence="11">Methionine--tRNA ligase, mitochondrial</fullName>
        <ecNumber evidence="1">6.1.1.10</ecNumber>
    </recommendedName>
    <alternativeName>
        <fullName evidence="12">Mitochondrial methionyl-tRNA synthetase</fullName>
    </alternativeName>
</protein>
<comment type="similarity">
    <text evidence="15">Belongs to the class-I aminoacyl-tRNA synthetase family.</text>
</comment>
<dbReference type="GO" id="GO:0004825">
    <property type="term" value="F:methionine-tRNA ligase activity"/>
    <property type="evidence" value="ECO:0007669"/>
    <property type="project" value="UniProtKB-EC"/>
</dbReference>
<dbReference type="InterPro" id="IPR009003">
    <property type="entry name" value="Peptidase_S1_PA"/>
</dbReference>
<sequence>MSSAARFFITTPIFYVNAAPHVGHLYTVLIADALHRWKKMKQNETQSLFSVGTDEHGLKIQRAAANADPKTLCDQNSLKFRQLFHVAGIEYTDFIRTTDARHAVAVEHAWNILKQKKLIVKGSYSGWYCTSDEAFLPESQVQSVKEADGSDVKVSTESGHRVEWMQEDNYLFRLGAFQDDLKHWIRQEPIAPANFNQLVEHWLEERELADVSVSRSSNRLQWGIAVPDDPSQRIYVWMDALINYLTVCGYPDESFRKFWPADVQIVGKDILKFHAIYWPAFLMGLGLDPPRKILCHSHWIVDHRKMSKSIGNVVDPFDRVKRYTTDGLRYFLLREGVPHSDSNYSDEKVVAYLNAELANTMGNLLNRCTALTVNPSQTVPARSSASDIARSLGGEGSTLIENLTALPRIVDEHYESFNFYKGIEAVMSVLREANTLVQNTTPWTLANSKDSLDKEKLRHVLFLALETLRVSGVLLSPVTPTLSSILLGKLRRILAFLLLLHYSIVAGCEEWMGKRSAAHLKTFTGRAIMKVERCNFLIWNIFFCCLVAVNGQMYGKKAIKGTDKMIVTDRNVFRKAASLDKLSGACDADESCVFSWACDRIRKPVRSCSGPFYFFTVCCKTANSTTYFETKPDYSLPPTATTITQPHSTALPTTSTTSIVPIPNSALAIPNQTTLGGQTAVKPACGRAPLMSRVGRIVGGSAAQFGEFPFQAMVVIKGAEKCGGALLDHDWVVTAGHCVASASITAGDFIVKLGVWDRTRTNDILPVEERLVTKVILHPTYSSMRSFSQDIALLRLSAPVVYAPHIQPICLPAPDEEFTYLMTTITGWGRLQFREDRPSVLQKVDVPVISNWQCESMFTTQHTPESILPDMMCASTADGTKDACQGDSGGPLSLIRAGSHVLVGLVSWGYGCALPGYPGVYARMSKFTGWLEDTMRANI</sequence>
<dbReference type="InterPro" id="IPR043504">
    <property type="entry name" value="Peptidase_S1_PA_chymotrypsin"/>
</dbReference>
<evidence type="ECO:0000313" key="17">
    <source>
        <dbReference type="EMBL" id="OQV25943.1"/>
    </source>
</evidence>
<evidence type="ECO:0000256" key="14">
    <source>
        <dbReference type="RuleBase" id="RU363034"/>
    </source>
</evidence>
<reference evidence="18" key="1">
    <citation type="submission" date="2017-01" db="EMBL/GenBank/DDBJ databases">
        <title>Comparative genomics of anhydrobiosis in the tardigrade Hypsibius dujardini.</title>
        <authorList>
            <person name="Yoshida Y."/>
            <person name="Koutsovoulos G."/>
            <person name="Laetsch D."/>
            <person name="Stevens L."/>
            <person name="Kumar S."/>
            <person name="Horikawa D."/>
            <person name="Ishino K."/>
            <person name="Komine S."/>
            <person name="Tomita M."/>
            <person name="Blaxter M."/>
            <person name="Arakawa K."/>
        </authorList>
    </citation>
    <scope>NUCLEOTIDE SEQUENCE [LARGE SCALE GENOMIC DNA]</scope>
    <source>
        <strain evidence="18">Z151</strain>
    </source>
</reference>
<evidence type="ECO:0000259" key="16">
    <source>
        <dbReference type="PROSITE" id="PS50240"/>
    </source>
</evidence>
<keyword evidence="2 15" id="KW-0436">Ligase</keyword>
<dbReference type="PROSITE" id="PS00134">
    <property type="entry name" value="TRYPSIN_HIS"/>
    <property type="match status" value="1"/>
</dbReference>
<evidence type="ECO:0000256" key="5">
    <source>
        <dbReference type="ARBA" id="ARBA00022801"/>
    </source>
</evidence>
<dbReference type="InterPro" id="IPR009080">
    <property type="entry name" value="tRNAsynth_Ia_anticodon-bd"/>
</dbReference>
<dbReference type="Proteomes" id="UP000192578">
    <property type="component" value="Unassembled WGS sequence"/>
</dbReference>
<gene>
    <name evidence="17" type="ORF">BV898_00085</name>
</gene>
<comment type="catalytic activity">
    <reaction evidence="13">
        <text>tRNA(Met) + L-methionine + ATP = L-methionyl-tRNA(Met) + AMP + diphosphate</text>
        <dbReference type="Rhea" id="RHEA:13481"/>
        <dbReference type="Rhea" id="RHEA-COMP:9667"/>
        <dbReference type="Rhea" id="RHEA-COMP:9698"/>
        <dbReference type="ChEBI" id="CHEBI:30616"/>
        <dbReference type="ChEBI" id="CHEBI:33019"/>
        <dbReference type="ChEBI" id="CHEBI:57844"/>
        <dbReference type="ChEBI" id="CHEBI:78442"/>
        <dbReference type="ChEBI" id="CHEBI:78530"/>
        <dbReference type="ChEBI" id="CHEBI:456215"/>
        <dbReference type="EC" id="6.1.1.10"/>
    </reaction>
</comment>
<dbReference type="InterPro" id="IPR018114">
    <property type="entry name" value="TRYPSIN_HIS"/>
</dbReference>
<dbReference type="InterPro" id="IPR014758">
    <property type="entry name" value="Met-tRNA_synth"/>
</dbReference>
<dbReference type="Gene3D" id="2.40.10.10">
    <property type="entry name" value="Trypsin-like serine proteases"/>
    <property type="match status" value="1"/>
</dbReference>
<dbReference type="GO" id="GO:0005524">
    <property type="term" value="F:ATP binding"/>
    <property type="evidence" value="ECO:0007669"/>
    <property type="project" value="UniProtKB-KW"/>
</dbReference>
<keyword evidence="5 14" id="KW-0378">Hydrolase</keyword>
<evidence type="ECO:0000256" key="8">
    <source>
        <dbReference type="ARBA" id="ARBA00022917"/>
    </source>
</evidence>
<dbReference type="EC" id="6.1.1.10" evidence="1"/>
<keyword evidence="9 15" id="KW-0030">Aminoacyl-tRNA synthetase</keyword>
<dbReference type="InterPro" id="IPR033911">
    <property type="entry name" value="MetRS_core"/>
</dbReference>
<evidence type="ECO:0000256" key="15">
    <source>
        <dbReference type="RuleBase" id="RU363039"/>
    </source>
</evidence>
<dbReference type="EMBL" id="MTYJ01000001">
    <property type="protein sequence ID" value="OQV25943.1"/>
    <property type="molecule type" value="Genomic_DNA"/>
</dbReference>
<dbReference type="SUPFAM" id="SSF52374">
    <property type="entry name" value="Nucleotidylyl transferase"/>
    <property type="match status" value="1"/>
</dbReference>
<evidence type="ECO:0000256" key="6">
    <source>
        <dbReference type="ARBA" id="ARBA00022825"/>
    </source>
</evidence>
<dbReference type="CDD" id="cd07957">
    <property type="entry name" value="Anticodon_Ia_Met"/>
    <property type="match status" value="1"/>
</dbReference>
<keyword evidence="4 15" id="KW-0547">Nucleotide-binding</keyword>
<dbReference type="PRINTS" id="PR01041">
    <property type="entry name" value="TRNASYNTHMET"/>
</dbReference>
<evidence type="ECO:0000256" key="13">
    <source>
        <dbReference type="ARBA" id="ARBA00047364"/>
    </source>
</evidence>
<evidence type="ECO:0000256" key="3">
    <source>
        <dbReference type="ARBA" id="ARBA00022670"/>
    </source>
</evidence>
<dbReference type="GO" id="GO:0005739">
    <property type="term" value="C:mitochondrion"/>
    <property type="evidence" value="ECO:0007669"/>
    <property type="project" value="UniProtKB-ARBA"/>
</dbReference>
<keyword evidence="8 15" id="KW-0648">Protein biosynthesis</keyword>
<dbReference type="SUPFAM" id="SSF50494">
    <property type="entry name" value="Trypsin-like serine proteases"/>
    <property type="match status" value="1"/>
</dbReference>
<dbReference type="InterPro" id="IPR033116">
    <property type="entry name" value="TRYPSIN_SER"/>
</dbReference>
<evidence type="ECO:0000313" key="18">
    <source>
        <dbReference type="Proteomes" id="UP000192578"/>
    </source>
</evidence>
<evidence type="ECO:0000256" key="4">
    <source>
        <dbReference type="ARBA" id="ARBA00022741"/>
    </source>
</evidence>
<dbReference type="SMART" id="SM00020">
    <property type="entry name" value="Tryp_SPc"/>
    <property type="match status" value="1"/>
</dbReference>
<dbReference type="GO" id="GO:0004252">
    <property type="term" value="F:serine-type endopeptidase activity"/>
    <property type="evidence" value="ECO:0007669"/>
    <property type="project" value="InterPro"/>
</dbReference>
<dbReference type="InterPro" id="IPR015413">
    <property type="entry name" value="Methionyl/Leucyl_tRNA_Synth"/>
</dbReference>
<dbReference type="FunFam" id="2.170.220.10:FF:000001">
    <property type="entry name" value="methionine--tRNA ligase, mitochondrial"/>
    <property type="match status" value="1"/>
</dbReference>
<dbReference type="InterPro" id="IPR023457">
    <property type="entry name" value="Met-tRNA_synth_2"/>
</dbReference>
<dbReference type="NCBIfam" id="TIGR00398">
    <property type="entry name" value="metG"/>
    <property type="match status" value="1"/>
</dbReference>
<dbReference type="AlphaFoldDB" id="A0A1W0XEP9"/>
<proteinExistence type="inferred from homology"/>
<dbReference type="GO" id="GO:0006508">
    <property type="term" value="P:proteolysis"/>
    <property type="evidence" value="ECO:0007669"/>
    <property type="project" value="UniProtKB-KW"/>
</dbReference>
<evidence type="ECO:0000256" key="12">
    <source>
        <dbReference type="ARBA" id="ARBA00030331"/>
    </source>
</evidence>
<keyword evidence="10" id="KW-1015">Disulfide bond</keyword>
<organism evidence="17 18">
    <name type="scientific">Hypsibius exemplaris</name>
    <name type="common">Freshwater tardigrade</name>
    <dbReference type="NCBI Taxonomy" id="2072580"/>
    <lineage>
        <taxon>Eukaryota</taxon>
        <taxon>Metazoa</taxon>
        <taxon>Ecdysozoa</taxon>
        <taxon>Tardigrada</taxon>
        <taxon>Eutardigrada</taxon>
        <taxon>Parachela</taxon>
        <taxon>Hypsibioidea</taxon>
        <taxon>Hypsibiidae</taxon>
        <taxon>Hypsibius</taxon>
    </lineage>
</organism>